<keyword evidence="1" id="KW-0812">Transmembrane</keyword>
<keyword evidence="1" id="KW-0472">Membrane</keyword>
<sequence>MWSRAWSCILLWACAPVVGVVVEEETSIADSDVQEGNEAIKDLTSIVFKLIVESVPARKIILKSLNSMERRVTAMEEALSALNSELDGKSGHDAGESYRTLQNELLGIVSGRDDAMQRHSQQLDTIHEGLKLVSSASAQPDLDAHIERLSNVSQRALNHAVAEHERSFGITFGALVFIGIGGILLYSKFRAWEKKHVL</sequence>
<feature type="chain" id="PRO_5031158907" evidence="2">
    <location>
        <begin position="20"/>
        <end position="198"/>
    </location>
</feature>
<organism evidence="3">
    <name type="scientific">Noctiluca scintillans</name>
    <name type="common">Sea sparkle</name>
    <name type="synonym">Red tide dinoflagellate</name>
    <dbReference type="NCBI Taxonomy" id="2966"/>
    <lineage>
        <taxon>Eukaryota</taxon>
        <taxon>Sar</taxon>
        <taxon>Alveolata</taxon>
        <taxon>Dinophyceae</taxon>
        <taxon>Noctilucales</taxon>
        <taxon>Noctilucaceae</taxon>
        <taxon>Noctiluca</taxon>
    </lineage>
</organism>
<evidence type="ECO:0000256" key="1">
    <source>
        <dbReference type="SAM" id="Phobius"/>
    </source>
</evidence>
<proteinExistence type="predicted"/>
<protein>
    <submittedName>
        <fullName evidence="3">Uncharacterized protein</fullName>
    </submittedName>
</protein>
<keyword evidence="2" id="KW-0732">Signal</keyword>
<dbReference type="EMBL" id="HBFQ01009168">
    <property type="protein sequence ID" value="CAD8832079.1"/>
    <property type="molecule type" value="Transcribed_RNA"/>
</dbReference>
<accession>A0A7S0ZTH9</accession>
<name>A0A7S0ZTH9_NOCSC</name>
<evidence type="ECO:0000256" key="2">
    <source>
        <dbReference type="SAM" id="SignalP"/>
    </source>
</evidence>
<feature type="transmembrane region" description="Helical" evidence="1">
    <location>
        <begin position="168"/>
        <end position="186"/>
    </location>
</feature>
<dbReference type="AlphaFoldDB" id="A0A7S0ZTH9"/>
<gene>
    <name evidence="3" type="ORF">NSCI0253_LOCUS6426</name>
</gene>
<evidence type="ECO:0000313" key="3">
    <source>
        <dbReference type="EMBL" id="CAD8832079.1"/>
    </source>
</evidence>
<feature type="signal peptide" evidence="2">
    <location>
        <begin position="1"/>
        <end position="19"/>
    </location>
</feature>
<keyword evidence="1" id="KW-1133">Transmembrane helix</keyword>
<reference evidence="3" key="1">
    <citation type="submission" date="2021-01" db="EMBL/GenBank/DDBJ databases">
        <authorList>
            <person name="Corre E."/>
            <person name="Pelletier E."/>
            <person name="Niang G."/>
            <person name="Scheremetjew M."/>
            <person name="Finn R."/>
            <person name="Kale V."/>
            <person name="Holt S."/>
            <person name="Cochrane G."/>
            <person name="Meng A."/>
            <person name="Brown T."/>
            <person name="Cohen L."/>
        </authorList>
    </citation>
    <scope>NUCLEOTIDE SEQUENCE</scope>
</reference>